<dbReference type="RefSeq" id="WP_109667775.1">
    <property type="nucleotide sequence ID" value="NZ_QGGW01000004.1"/>
</dbReference>
<evidence type="ECO:0000313" key="3">
    <source>
        <dbReference type="Proteomes" id="UP000245708"/>
    </source>
</evidence>
<dbReference type="Proteomes" id="UP000245708">
    <property type="component" value="Unassembled WGS sequence"/>
</dbReference>
<feature type="chain" id="PRO_5016400753" evidence="1">
    <location>
        <begin position="18"/>
        <end position="215"/>
    </location>
</feature>
<dbReference type="AlphaFoldDB" id="A0A316GKI5"/>
<sequence length="215" mass="22662">MIRATGALFALTLPAAAQTLSGPESDTLPRLIASACFDLIEDSNGCETVILLASETEPDTADLLVLTDRRTDPAGAPLLVARGIVFNGPLWGMSPWLEQAENGSLLVQSEQTGIGRFPWTQTLTLAWRDGEFVVAGYTRSAYDRITASSAGCDVNLLTGDYVIEALGGGVDNQPESVLVDRTGRGAPMVLPATAWTIETPSPAACEEAFTVLYGG</sequence>
<evidence type="ECO:0000313" key="2">
    <source>
        <dbReference type="EMBL" id="PWK60498.1"/>
    </source>
</evidence>
<keyword evidence="3" id="KW-1185">Reference proteome</keyword>
<name>A0A316GKI5_9RHOB</name>
<organism evidence="2 3">
    <name type="scientific">Roseicyclus mahoneyensis</name>
    <dbReference type="NCBI Taxonomy" id="164332"/>
    <lineage>
        <taxon>Bacteria</taxon>
        <taxon>Pseudomonadati</taxon>
        <taxon>Pseudomonadota</taxon>
        <taxon>Alphaproteobacteria</taxon>
        <taxon>Rhodobacterales</taxon>
        <taxon>Roseobacteraceae</taxon>
        <taxon>Roseicyclus</taxon>
    </lineage>
</organism>
<proteinExistence type="predicted"/>
<dbReference type="EMBL" id="QGGW01000004">
    <property type="protein sequence ID" value="PWK60498.1"/>
    <property type="molecule type" value="Genomic_DNA"/>
</dbReference>
<evidence type="ECO:0000256" key="1">
    <source>
        <dbReference type="SAM" id="SignalP"/>
    </source>
</evidence>
<feature type="signal peptide" evidence="1">
    <location>
        <begin position="1"/>
        <end position="17"/>
    </location>
</feature>
<gene>
    <name evidence="2" type="ORF">C7455_104134</name>
</gene>
<reference evidence="2 3" key="1">
    <citation type="submission" date="2018-05" db="EMBL/GenBank/DDBJ databases">
        <title>Genomic Encyclopedia of Type Strains, Phase IV (KMG-IV): sequencing the most valuable type-strain genomes for metagenomic binning, comparative biology and taxonomic classification.</title>
        <authorList>
            <person name="Goeker M."/>
        </authorList>
    </citation>
    <scope>NUCLEOTIDE SEQUENCE [LARGE SCALE GENOMIC DNA]</scope>
    <source>
        <strain evidence="2 3">DSM 16097</strain>
    </source>
</reference>
<dbReference type="OrthoDB" id="9804182at2"/>
<keyword evidence="1" id="KW-0732">Signal</keyword>
<accession>A0A316GKI5</accession>
<comment type="caution">
    <text evidence="2">The sequence shown here is derived from an EMBL/GenBank/DDBJ whole genome shotgun (WGS) entry which is preliminary data.</text>
</comment>
<protein>
    <submittedName>
        <fullName evidence="2">Uncharacterized protein</fullName>
    </submittedName>
</protein>